<protein>
    <recommendedName>
        <fullName evidence="11 14">Protoheme IX farnesyltransferase</fullName>
        <ecNumber evidence="3 14">2.5.1.141</ecNumber>
    </recommendedName>
    <alternativeName>
        <fullName evidence="12 14">Heme B farnesyltransferase</fullName>
    </alternativeName>
    <alternativeName>
        <fullName evidence="10 14">Heme O synthase</fullName>
    </alternativeName>
</protein>
<dbReference type="CDD" id="cd13957">
    <property type="entry name" value="PT_UbiA_Cox10"/>
    <property type="match status" value="1"/>
</dbReference>
<dbReference type="InterPro" id="IPR006369">
    <property type="entry name" value="Protohaem_IX_farnesylTrfase"/>
</dbReference>
<comment type="miscellaneous">
    <text evidence="14">Carbon 2 of the heme B porphyrin ring is defined according to the Fischer nomenclature.</text>
</comment>
<evidence type="ECO:0000256" key="1">
    <source>
        <dbReference type="ARBA" id="ARBA00004651"/>
    </source>
</evidence>
<feature type="transmembrane region" description="Helical" evidence="14">
    <location>
        <begin position="77"/>
        <end position="97"/>
    </location>
</feature>
<feature type="transmembrane region" description="Helical" evidence="14">
    <location>
        <begin position="197"/>
        <end position="217"/>
    </location>
</feature>
<proteinExistence type="inferred from homology"/>
<dbReference type="InterPro" id="IPR030470">
    <property type="entry name" value="UbiA_prenylTrfase_CS"/>
</dbReference>
<evidence type="ECO:0000256" key="6">
    <source>
        <dbReference type="ARBA" id="ARBA00022692"/>
    </source>
</evidence>
<dbReference type="Pfam" id="PF01040">
    <property type="entry name" value="UbiA"/>
    <property type="match status" value="1"/>
</dbReference>
<evidence type="ECO:0000256" key="4">
    <source>
        <dbReference type="ARBA" id="ARBA00022475"/>
    </source>
</evidence>
<keyword evidence="6 14" id="KW-0812">Transmembrane</keyword>
<dbReference type="EC" id="2.5.1.141" evidence="3 14"/>
<evidence type="ECO:0000256" key="5">
    <source>
        <dbReference type="ARBA" id="ARBA00022679"/>
    </source>
</evidence>
<feature type="transmembrane region" description="Helical" evidence="14">
    <location>
        <begin position="118"/>
        <end position="139"/>
    </location>
</feature>
<evidence type="ECO:0000256" key="8">
    <source>
        <dbReference type="ARBA" id="ARBA00023133"/>
    </source>
</evidence>
<evidence type="ECO:0000256" key="13">
    <source>
        <dbReference type="ARBA" id="ARBA00047690"/>
    </source>
</evidence>
<feature type="transmembrane region" description="Helical" evidence="14">
    <location>
        <begin position="298"/>
        <end position="317"/>
    </location>
</feature>
<dbReference type="Proteomes" id="UP001500021">
    <property type="component" value="Unassembled WGS sequence"/>
</dbReference>
<comment type="catalytic activity">
    <reaction evidence="13 14">
        <text>heme b + (2E,6E)-farnesyl diphosphate + H2O = Fe(II)-heme o + diphosphate</text>
        <dbReference type="Rhea" id="RHEA:28070"/>
        <dbReference type="ChEBI" id="CHEBI:15377"/>
        <dbReference type="ChEBI" id="CHEBI:33019"/>
        <dbReference type="ChEBI" id="CHEBI:60344"/>
        <dbReference type="ChEBI" id="CHEBI:60530"/>
        <dbReference type="ChEBI" id="CHEBI:175763"/>
        <dbReference type="EC" id="2.5.1.141"/>
    </reaction>
</comment>
<gene>
    <name evidence="14 15" type="primary">cyoE</name>
    <name evidence="15" type="ORF">GCM10009111_19540</name>
</gene>
<dbReference type="PANTHER" id="PTHR43448">
    <property type="entry name" value="PROTOHEME IX FARNESYLTRANSFERASE, MITOCHONDRIAL"/>
    <property type="match status" value="1"/>
</dbReference>
<dbReference type="EMBL" id="BAAAFA010000006">
    <property type="protein sequence ID" value="GAA0817796.1"/>
    <property type="molecule type" value="Genomic_DNA"/>
</dbReference>
<dbReference type="PROSITE" id="PS00943">
    <property type="entry name" value="UBIA"/>
    <property type="match status" value="1"/>
</dbReference>
<evidence type="ECO:0000256" key="3">
    <source>
        <dbReference type="ARBA" id="ARBA00012292"/>
    </source>
</evidence>
<keyword evidence="5 14" id="KW-0808">Transferase</keyword>
<dbReference type="Gene3D" id="1.10.357.140">
    <property type="entry name" value="UbiA prenyltransferase"/>
    <property type="match status" value="1"/>
</dbReference>
<comment type="caution">
    <text evidence="15">The sequence shown here is derived from an EMBL/GenBank/DDBJ whole genome shotgun (WGS) entry which is preliminary data.</text>
</comment>
<evidence type="ECO:0000256" key="7">
    <source>
        <dbReference type="ARBA" id="ARBA00022989"/>
    </source>
</evidence>
<evidence type="ECO:0000256" key="2">
    <source>
        <dbReference type="ARBA" id="ARBA00004919"/>
    </source>
</evidence>
<keyword evidence="8 14" id="KW-0350">Heme biosynthesis</keyword>
<comment type="function">
    <text evidence="14">Converts heme B (protoheme IX) to heme O by substitution of the vinyl group on carbon 2 of heme B porphyrin ring with a hydroxyethyl farnesyl side group.</text>
</comment>
<evidence type="ECO:0000256" key="12">
    <source>
        <dbReference type="ARBA" id="ARBA00042475"/>
    </source>
</evidence>
<feature type="transmembrane region" description="Helical" evidence="14">
    <location>
        <begin position="172"/>
        <end position="191"/>
    </location>
</feature>
<feature type="transmembrane region" description="Helical" evidence="14">
    <location>
        <begin position="246"/>
        <end position="262"/>
    </location>
</feature>
<evidence type="ECO:0000313" key="16">
    <source>
        <dbReference type="Proteomes" id="UP001500021"/>
    </source>
</evidence>
<comment type="subcellular location">
    <subcellularLocation>
        <location evidence="1 14">Cell membrane</location>
        <topology evidence="1 14">Multi-pass membrane protein</topology>
    </subcellularLocation>
</comment>
<dbReference type="NCBIfam" id="TIGR01473">
    <property type="entry name" value="cyoE_ctaB"/>
    <property type="match status" value="1"/>
</dbReference>
<keyword evidence="16" id="KW-1185">Reference proteome</keyword>
<evidence type="ECO:0000256" key="11">
    <source>
        <dbReference type="ARBA" id="ARBA00040810"/>
    </source>
</evidence>
<keyword evidence="7 14" id="KW-1133">Transmembrane helix</keyword>
<organism evidence="15 16">
    <name type="scientific">Colwellia asteriadis</name>
    <dbReference type="NCBI Taxonomy" id="517723"/>
    <lineage>
        <taxon>Bacteria</taxon>
        <taxon>Pseudomonadati</taxon>
        <taxon>Pseudomonadota</taxon>
        <taxon>Gammaproteobacteria</taxon>
        <taxon>Alteromonadales</taxon>
        <taxon>Colwelliaceae</taxon>
        <taxon>Colwellia</taxon>
    </lineage>
</organism>
<keyword evidence="9 14" id="KW-0472">Membrane</keyword>
<sequence length="325" mass="35681">MSRLIHSNLNKALVKSAPETMLVTLSESNKNRLLSHIKNWRAYYDITKPKVVALLVLTALVGMSLSVPGALPWQVLIPAMLGIGLLSSAAAAINHIVDKNIDTVMGRTHNRPLPEGKITTQSAITFAVSLAVMGFALLYGLVNPLTAYLTLSGLVGYSFIYTLYLKRATPQNITIGGLAGAIPPLLGWTAMTNEVSGNALLLVLIIFTWTPPHFWALAIHRKDEYAKVNIPMLPVTHGVEFTKTQILLYTVLLFVVSLLPYLVGMSDILYLVSACILNTIFFAYAWQLKFHAKADTAMATFKFSIVHLMLLFIALLADHYLMAIS</sequence>
<evidence type="ECO:0000256" key="9">
    <source>
        <dbReference type="ARBA" id="ARBA00023136"/>
    </source>
</evidence>
<comment type="similarity">
    <text evidence="14">Belongs to the UbiA prenyltransferase family. Protoheme IX farnesyltransferase subfamily.</text>
</comment>
<dbReference type="InterPro" id="IPR044878">
    <property type="entry name" value="UbiA_sf"/>
</dbReference>
<evidence type="ECO:0000256" key="14">
    <source>
        <dbReference type="HAMAP-Rule" id="MF_00154"/>
    </source>
</evidence>
<feature type="transmembrane region" description="Helical" evidence="14">
    <location>
        <begin position="51"/>
        <end position="71"/>
    </location>
</feature>
<dbReference type="PANTHER" id="PTHR43448:SF7">
    <property type="entry name" value="4-HYDROXYBENZOATE SOLANESYLTRANSFERASE"/>
    <property type="match status" value="1"/>
</dbReference>
<dbReference type="HAMAP" id="MF_00154">
    <property type="entry name" value="CyoE_CtaB"/>
    <property type="match status" value="1"/>
</dbReference>
<feature type="transmembrane region" description="Helical" evidence="14">
    <location>
        <begin position="145"/>
        <end position="165"/>
    </location>
</feature>
<accession>A0ABN1L7C8</accession>
<dbReference type="NCBIfam" id="NF003349">
    <property type="entry name" value="PRK04375.1-2"/>
    <property type="match status" value="1"/>
</dbReference>
<comment type="pathway">
    <text evidence="2 14">Porphyrin-containing compound metabolism; heme O biosynthesis; heme O from protoheme: step 1/1.</text>
</comment>
<name>A0ABN1L7C8_9GAMM</name>
<evidence type="ECO:0000256" key="10">
    <source>
        <dbReference type="ARBA" id="ARBA00030253"/>
    </source>
</evidence>
<feature type="transmembrane region" description="Helical" evidence="14">
    <location>
        <begin position="268"/>
        <end position="286"/>
    </location>
</feature>
<keyword evidence="4 14" id="KW-1003">Cell membrane</keyword>
<evidence type="ECO:0000313" key="15">
    <source>
        <dbReference type="EMBL" id="GAA0817796.1"/>
    </source>
</evidence>
<dbReference type="InterPro" id="IPR000537">
    <property type="entry name" value="UbiA_prenyltransferase"/>
</dbReference>
<reference evidence="15 16" key="1">
    <citation type="journal article" date="2019" name="Int. J. Syst. Evol. Microbiol.">
        <title>The Global Catalogue of Microorganisms (GCM) 10K type strain sequencing project: providing services to taxonomists for standard genome sequencing and annotation.</title>
        <authorList>
            <consortium name="The Broad Institute Genomics Platform"/>
            <consortium name="The Broad Institute Genome Sequencing Center for Infectious Disease"/>
            <person name="Wu L."/>
            <person name="Ma J."/>
        </authorList>
    </citation>
    <scope>NUCLEOTIDE SEQUENCE [LARGE SCALE GENOMIC DNA]</scope>
    <source>
        <strain evidence="15 16">JCM 15608</strain>
    </source>
</reference>